<dbReference type="OMA" id="CHLHPEI"/>
<dbReference type="InterPro" id="IPR003776">
    <property type="entry name" value="YcaO-like_dom"/>
</dbReference>
<protein>
    <submittedName>
        <fullName evidence="2">Uncharacterized domain</fullName>
    </submittedName>
    <submittedName>
        <fullName evidence="4">YcaO-like family protein</fullName>
    </submittedName>
</protein>
<evidence type="ECO:0000313" key="4">
    <source>
        <dbReference type="EMBL" id="MBP0684044.1"/>
    </source>
</evidence>
<dbReference type="Proteomes" id="UP000050139">
    <property type="component" value="Unassembled WGS sequence"/>
</dbReference>
<dbReference type="Pfam" id="PF02624">
    <property type="entry name" value="YcaO"/>
    <property type="match status" value="1"/>
</dbReference>
<dbReference type="EMBL" id="LWDQ01000001">
    <property type="protein sequence ID" value="OMH59292.1"/>
    <property type="molecule type" value="Genomic_DNA"/>
</dbReference>
<name>A0A045J5R6_MYCTX</name>
<dbReference type="RefSeq" id="WP_003898850.1">
    <property type="nucleotide sequence ID" value="NZ_AP017901.1"/>
</dbReference>
<dbReference type="EMBL" id="COPH01000008">
    <property type="protein sequence ID" value="CLV81274.1"/>
    <property type="molecule type" value="Genomic_DNA"/>
</dbReference>
<dbReference type="PANTHER" id="PTHR37809:SF1">
    <property type="entry name" value="RIBOSOMAL PROTEIN S12 METHYLTHIOTRANSFERASE ACCESSORY FACTOR YCAO"/>
    <property type="match status" value="1"/>
</dbReference>
<evidence type="ECO:0000313" key="12">
    <source>
        <dbReference type="Proteomes" id="UP000300237"/>
    </source>
</evidence>
<sequence length="439" mass="47219">MTGRRLARFPAFRAGVAQDDDVGSTLSQGSTTGVLSGPNWSYWPSRVLGSADPTTIAHRHGTHRITSPDETWLALQPFLAPAGITGVADVTWLDCLGIPTVQAVRPASLTLSVSQGKAASYRAAQVSAVMESLEGWHAENVTADLWSATARDLEADLTYDPAQLRHRPGSLYHAGVKLDWMVATTLLTGRRTWVPWTAVLVNVATRDCWEPPMFEMDTTGLASGNCYDEATLHALYEVMERHSVAAAVAGETMFEVPTDDVAGSDSAHLVEMIRDAGDDVDLARIDVWDGYYCFAAELTSATLEVTFGGFGLHHDPNVALSRAITEAAQSRITAISGAREDLPSAIYHRFGRVHTYAKARKTSLRLNRARPTPWRVPDVDSLPELVASAATAVANRSGTEPLAVVCDFADACVPVVKVLAPGLVLSSASPMRTPLQEAE</sequence>
<dbReference type="EMBL" id="CNFT01000114">
    <property type="protein sequence ID" value="CKR13038.1"/>
    <property type="molecule type" value="Genomic_DNA"/>
</dbReference>
<dbReference type="PANTHER" id="PTHR37809">
    <property type="entry name" value="RIBOSOMAL PROTEIN S12 METHYLTHIOTRANSFERASE ACCESSORY FACTOR YCAO"/>
    <property type="match status" value="1"/>
</dbReference>
<evidence type="ECO:0000313" key="5">
    <source>
        <dbReference type="EMBL" id="OMH59292.1"/>
    </source>
</evidence>
<dbReference type="PROSITE" id="PS51664">
    <property type="entry name" value="YCAO"/>
    <property type="match status" value="1"/>
</dbReference>
<reference evidence="5 10" key="5">
    <citation type="submission" date="2017-02" db="EMBL/GenBank/DDBJ databases">
        <title>Protein polymorphisms may explain contrasting epidemiological fitness of two variants of a multidrug-resistant Mycobacterium tuberculosis strain.</title>
        <authorList>
            <person name="Bigi M.M."/>
            <person name="Lopez B."/>
            <person name="Blanco F.C."/>
            <person name="Sasiain M.C."/>
            <person name="De La Barrera S."/>
            <person name="Ritacco V."/>
            <person name="Bigi F."/>
            <person name="Soria M.A."/>
        </authorList>
    </citation>
    <scope>NUCLEOTIDE SEQUENCE [LARGE SCALE GENOMIC DNA]</scope>
    <source>
        <strain evidence="5 10">6548</strain>
    </source>
</reference>
<evidence type="ECO:0000313" key="10">
    <source>
        <dbReference type="Proteomes" id="UP000189452"/>
    </source>
</evidence>
<accession>A0A045J5R6</accession>
<dbReference type="Proteomes" id="UP000300237">
    <property type="component" value="Chromosome"/>
</dbReference>
<organism evidence="2 9">
    <name type="scientific">Mycobacterium tuberculosis</name>
    <dbReference type="NCBI Taxonomy" id="1773"/>
    <lineage>
        <taxon>Bacteria</taxon>
        <taxon>Bacillati</taxon>
        <taxon>Actinomycetota</taxon>
        <taxon>Actinomycetes</taxon>
        <taxon>Mycobacteriales</taxon>
        <taxon>Mycobacteriaceae</taxon>
        <taxon>Mycobacterium</taxon>
        <taxon>Mycobacterium tuberculosis complex</taxon>
    </lineage>
</organism>
<feature type="domain" description="YcaO" evidence="1">
    <location>
        <begin position="116"/>
        <end position="439"/>
    </location>
</feature>
<evidence type="ECO:0000313" key="11">
    <source>
        <dbReference type="Proteomes" id="UP000256381"/>
    </source>
</evidence>
<reference evidence="3 8" key="2">
    <citation type="submission" date="2015-03" db="EMBL/GenBank/DDBJ databases">
        <authorList>
            <consortium name="Pathogen Informatics"/>
            <person name="Murphy D."/>
        </authorList>
    </citation>
    <scope>NUCLEOTIDE SEQUENCE [LARGE SCALE GENOMIC DNA]</scope>
    <source>
        <strain evidence="3 8">0268S</strain>
    </source>
</reference>
<reference evidence="4 13" key="8">
    <citation type="submission" date="2021-03" db="EMBL/GenBank/DDBJ databases">
        <title>Whole Genome Sequencing of Mycobacterium tuberculosis clinical isolates from Arunachal Pradesh, India.</title>
        <authorList>
            <person name="Singh S."/>
            <person name="Mudliar S.R."/>
            <person name="Kulsum U."/>
            <person name="Rufai S.B."/>
            <person name="Singh P.K."/>
            <person name="Umpo M."/>
            <person name="Nyori M."/>
        </authorList>
    </citation>
    <scope>NUCLEOTIDE SEQUENCE [LARGE SCALE GENOMIC DNA]</scope>
    <source>
        <strain evidence="4 13">OMICS/BPL/0142/20/SP</strain>
    </source>
</reference>
<gene>
    <name evidence="5" type="ORF">A4S10_01457</name>
    <name evidence="7" type="ORF">DKC2_1465</name>
    <name evidence="6" type="ORF">DSJ38_01735</name>
    <name evidence="2" type="ORF">ERS027659_00769</name>
    <name evidence="3" type="ORF">ERS094118_01291</name>
    <name evidence="4" type="ORF">J8J21_13100</name>
</gene>
<dbReference type="Proteomes" id="UP000050164">
    <property type="component" value="Unassembled WGS sequence"/>
</dbReference>
<dbReference type="AlphaFoldDB" id="A0A045J5R6"/>
<dbReference type="Proteomes" id="UP000189452">
    <property type="component" value="Chromosome"/>
</dbReference>
<evidence type="ECO:0000313" key="13">
    <source>
        <dbReference type="Proteomes" id="UP000671119"/>
    </source>
</evidence>
<evidence type="ECO:0000313" key="3">
    <source>
        <dbReference type="EMBL" id="CLV81274.1"/>
    </source>
</evidence>
<evidence type="ECO:0000313" key="8">
    <source>
        <dbReference type="Proteomes" id="UP000050139"/>
    </source>
</evidence>
<dbReference type="Proteomes" id="UP000671119">
    <property type="component" value="Unassembled WGS sequence"/>
</dbReference>
<dbReference type="EMBL" id="QTBD01000026">
    <property type="protein sequence ID" value="REQ56831.1"/>
    <property type="molecule type" value="Genomic_DNA"/>
</dbReference>
<evidence type="ECO:0000313" key="2">
    <source>
        <dbReference type="EMBL" id="CKR13038.1"/>
    </source>
</evidence>
<reference evidence="2 9" key="1">
    <citation type="submission" date="2015-03" db="EMBL/GenBank/DDBJ databases">
        <authorList>
            <consortium name="Pathogen Informatics"/>
        </authorList>
    </citation>
    <scope>NUCLEOTIDE SEQUENCE [LARGE SCALE GENOMIC DNA]</scope>
    <source>
        <strain evidence="2 9">Bir 185</strain>
    </source>
</reference>
<dbReference type="EMBL" id="LR027516">
    <property type="protein sequence ID" value="VCU49638.1"/>
    <property type="molecule type" value="Genomic_DNA"/>
</dbReference>
<evidence type="ECO:0000313" key="9">
    <source>
        <dbReference type="Proteomes" id="UP000050164"/>
    </source>
</evidence>
<reference evidence="7 12" key="7">
    <citation type="submission" date="2018-08" db="EMBL/GenBank/DDBJ databases">
        <authorList>
            <person name="Fokvardsen B D."/>
            <person name="Norman A."/>
        </authorList>
    </citation>
    <scope>NUCLEOTIDE SEQUENCE [LARGE SCALE GENOMIC DNA]</scope>
    <source>
        <strain evidence="7 12">DKC2</strain>
    </source>
</reference>
<proteinExistence type="predicted"/>
<dbReference type="Proteomes" id="UP000256381">
    <property type="component" value="Unassembled WGS sequence"/>
</dbReference>
<dbReference type="Gene3D" id="3.30.1330.230">
    <property type="match status" value="1"/>
</dbReference>
<dbReference type="SMR" id="A0A045J5R6"/>
<reference evidence="6 11" key="4">
    <citation type="journal article" date="2017" name="N. Engl. J. Med.">
        <title>Transmission of Extensively Drug-Resistant Tuberculosis in South Africa.</title>
        <authorList>
            <person name="Shah N.S."/>
            <person name="Auld S.C."/>
            <person name="Brust J.C."/>
            <person name="Mathema B."/>
            <person name="Ismail N."/>
            <person name="Moodley P."/>
            <person name="Mlisana K."/>
            <person name="Allana S."/>
            <person name="Campbell A."/>
            <person name="Mthiyane T."/>
            <person name="Morris N."/>
            <person name="Mpangase P."/>
            <person name="van der Meulen H."/>
            <person name="Omar S.V."/>
            <person name="Brown T.S."/>
            <person name="Narechania A."/>
            <person name="Shaskina E."/>
            <person name="Kapwata T."/>
            <person name="Kreiswirth B."/>
            <person name="Gandhi N.R."/>
        </authorList>
    </citation>
    <scope>NUCLEOTIDE SEQUENCE [LARGE SCALE GENOMIC DNA]</scope>
    <source>
        <strain evidence="6 11">32301_S10</strain>
    </source>
</reference>
<reference evidence="6" key="6">
    <citation type="submission" date="2018-07" db="EMBL/GenBank/DDBJ databases">
        <authorList>
            <person name="Shah S."/>
            <person name="Brown T."/>
            <person name="Auld S."/>
            <person name="Bratton K."/>
            <person name="Narechania A."/>
            <person name="Mathema B."/>
            <person name="Gandhi N."/>
        </authorList>
    </citation>
    <scope>NUCLEOTIDE SEQUENCE</scope>
    <source>
        <strain evidence="6">32301_S10</strain>
    </source>
</reference>
<dbReference type="NCBIfam" id="TIGR00702">
    <property type="entry name" value="YcaO-type kinase domain"/>
    <property type="match status" value="1"/>
</dbReference>
<evidence type="ECO:0000313" key="7">
    <source>
        <dbReference type="EMBL" id="VCU49638.1"/>
    </source>
</evidence>
<dbReference type="EMBL" id="JAGIZI010000019">
    <property type="protein sequence ID" value="MBP0684044.1"/>
    <property type="molecule type" value="Genomic_DNA"/>
</dbReference>
<reference evidence="5 10" key="3">
    <citation type="submission" date="2016-04" db="EMBL/GenBank/DDBJ databases">
        <authorList>
            <person name="Bigi M."/>
            <person name="Bigi F."/>
            <person name="Soria M.A."/>
        </authorList>
    </citation>
    <scope>NUCLEOTIDE SEQUENCE [LARGE SCALE GENOMIC DNA]</scope>
    <source>
        <strain evidence="5 10">6548</strain>
    </source>
</reference>
<evidence type="ECO:0000259" key="1">
    <source>
        <dbReference type="PROSITE" id="PS51664"/>
    </source>
</evidence>
<evidence type="ECO:0000313" key="6">
    <source>
        <dbReference type="EMBL" id="REQ56831.1"/>
    </source>
</evidence>